<dbReference type="EMBL" id="UGNV01000001">
    <property type="protein sequence ID" value="STX28304.1"/>
    <property type="molecule type" value="Genomic_DNA"/>
</dbReference>
<dbReference type="GO" id="GO:0006508">
    <property type="term" value="P:proteolysis"/>
    <property type="evidence" value="ECO:0007669"/>
    <property type="project" value="InterPro"/>
</dbReference>
<evidence type="ECO:0000256" key="1">
    <source>
        <dbReference type="ARBA" id="ARBA00006096"/>
    </source>
</evidence>
<reference evidence="3 4" key="1">
    <citation type="submission" date="2018-06" db="EMBL/GenBank/DDBJ databases">
        <authorList>
            <consortium name="Pathogen Informatics"/>
            <person name="Doyle S."/>
        </authorList>
    </citation>
    <scope>NUCLEOTIDE SEQUENCE [LARGE SCALE GENOMIC DNA]</scope>
    <source>
        <strain evidence="3 4">NCTC13315</strain>
    </source>
</reference>
<accession>A0A378I7A4</accession>
<keyword evidence="2 3" id="KW-0378">Hydrolase</keyword>
<dbReference type="Gene3D" id="3.50.80.20">
    <property type="entry name" value="D-Ala-D-Ala carboxypeptidase C, peptidase S13"/>
    <property type="match status" value="1"/>
</dbReference>
<organism evidence="3 4">
    <name type="scientific">Legionella beliardensis</name>
    <dbReference type="NCBI Taxonomy" id="91822"/>
    <lineage>
        <taxon>Bacteria</taxon>
        <taxon>Pseudomonadati</taxon>
        <taxon>Pseudomonadota</taxon>
        <taxon>Gammaproteobacteria</taxon>
        <taxon>Legionellales</taxon>
        <taxon>Legionellaceae</taxon>
        <taxon>Legionella</taxon>
    </lineage>
</organism>
<gene>
    <name evidence="3" type="primary">dacB_1</name>
    <name evidence="3" type="ORF">NCTC13315_00832</name>
</gene>
<protein>
    <submittedName>
        <fullName evidence="3">Serine-type D-Ala-D-Ala carboxypeptidase</fullName>
        <ecNumber evidence="3">3.4.16.4</ecNumber>
    </submittedName>
</protein>
<dbReference type="Gene3D" id="3.40.710.10">
    <property type="entry name" value="DD-peptidase/beta-lactamase superfamily"/>
    <property type="match status" value="1"/>
</dbReference>
<dbReference type="Proteomes" id="UP000254968">
    <property type="component" value="Unassembled WGS sequence"/>
</dbReference>
<dbReference type="PANTHER" id="PTHR30023:SF0">
    <property type="entry name" value="PENICILLIN-SENSITIVE CARBOXYPEPTIDASE A"/>
    <property type="match status" value="1"/>
</dbReference>
<sequence>MKIIKIGFLMSLLLPNLIYAGKPIFIIKAINKPAPIVINNEPTRVTFKIINNTPMLLTNNGLANKLSNITQITDKPGSCGQVFSLNPGQSCNLILAINDSSFTSEIEIAPKICHNLEHPVYCSLPSPQNIIHLRKIPEIAQILNKAIYKNAKWGLRVVNQNTGEVLINLKPAYLFFIGSVRKIFSVGEYLLQVGESFRFVTPVSYSGTLNNGLLNGDLILTASGDLTMGGRNLPNGQIAYTNFDHNEANSLGNAILTTPNPLAGYKELAKKVYDFGIRRVTGEVIIDDRLFVPFNFRNEFDVKPIFVNDDVIDVAMLPSNVDFPALVDWRPKSQALTVSSTLQTTAPRTQATYNLVPELPSCIGTTPCEGLVAGNLPIDFVPPLTNAYPLIQTFRIVEPANYARTVFIEALKEAGVVIDASPVTQNPSPPAGTYIPITQLLSLPFSEYAKYILKVSYNIGADTSLVLFGLTQGVNNMADALVIERNLLINKFGIPGSQFFFVDGSGGGNTKASLIAVTQWLAIMRYSPVYQAFFDALPILGVDGSLATIKDFQSNPSLQGATGNIRAKTGTYVVPATASTFLLRGEAFAGYIHTQAGHNLNYQLVVNNVVINSIDELISIIQDMGIISAILWRDL</sequence>
<dbReference type="GO" id="GO:0009002">
    <property type="term" value="F:serine-type D-Ala-D-Ala carboxypeptidase activity"/>
    <property type="evidence" value="ECO:0007669"/>
    <property type="project" value="UniProtKB-EC"/>
</dbReference>
<dbReference type="GO" id="GO:0000270">
    <property type="term" value="P:peptidoglycan metabolic process"/>
    <property type="evidence" value="ECO:0007669"/>
    <property type="project" value="TreeGrafter"/>
</dbReference>
<name>A0A378I7A4_9GAMM</name>
<evidence type="ECO:0000313" key="4">
    <source>
        <dbReference type="Proteomes" id="UP000254968"/>
    </source>
</evidence>
<dbReference type="RefSeq" id="WP_242604182.1">
    <property type="nucleotide sequence ID" value="NZ_CAAAHO010000001.1"/>
</dbReference>
<evidence type="ECO:0000313" key="3">
    <source>
        <dbReference type="EMBL" id="STX28304.1"/>
    </source>
</evidence>
<dbReference type="Pfam" id="PF02113">
    <property type="entry name" value="Peptidase_S13"/>
    <property type="match status" value="1"/>
</dbReference>
<dbReference type="SUPFAM" id="SSF56601">
    <property type="entry name" value="beta-lactamase/transpeptidase-like"/>
    <property type="match status" value="1"/>
</dbReference>
<keyword evidence="3" id="KW-0645">Protease</keyword>
<keyword evidence="3" id="KW-0121">Carboxypeptidase</keyword>
<evidence type="ECO:0000256" key="2">
    <source>
        <dbReference type="ARBA" id="ARBA00022801"/>
    </source>
</evidence>
<dbReference type="InterPro" id="IPR012338">
    <property type="entry name" value="Beta-lactam/transpept-like"/>
</dbReference>
<dbReference type="InterPro" id="IPR000667">
    <property type="entry name" value="Peptidase_S13"/>
</dbReference>
<comment type="similarity">
    <text evidence="1">Belongs to the peptidase S13 family.</text>
</comment>
<dbReference type="EC" id="3.4.16.4" evidence="3"/>
<dbReference type="AlphaFoldDB" id="A0A378I7A4"/>
<keyword evidence="4" id="KW-1185">Reference proteome</keyword>
<dbReference type="PANTHER" id="PTHR30023">
    <property type="entry name" value="D-ALANYL-D-ALANINE CARBOXYPEPTIDASE"/>
    <property type="match status" value="1"/>
</dbReference>
<proteinExistence type="inferred from homology"/>